<dbReference type="Proteomes" id="UP000183557">
    <property type="component" value="Unassembled WGS sequence"/>
</dbReference>
<organism evidence="7 8">
    <name type="scientific">Halobacillus dabanensis</name>
    <dbReference type="NCBI Taxonomy" id="240302"/>
    <lineage>
        <taxon>Bacteria</taxon>
        <taxon>Bacillati</taxon>
        <taxon>Bacillota</taxon>
        <taxon>Bacilli</taxon>
        <taxon>Bacillales</taxon>
        <taxon>Bacillaceae</taxon>
        <taxon>Halobacillus</taxon>
    </lineage>
</organism>
<evidence type="ECO:0000256" key="4">
    <source>
        <dbReference type="RuleBase" id="RU003719"/>
    </source>
</evidence>
<dbReference type="SUPFAM" id="SSF51735">
    <property type="entry name" value="NAD(P)-binding Rossmann-fold domains"/>
    <property type="match status" value="1"/>
</dbReference>
<dbReference type="InterPro" id="IPR006139">
    <property type="entry name" value="D-isomer_2_OHA_DH_cat_dom"/>
</dbReference>
<evidence type="ECO:0000259" key="5">
    <source>
        <dbReference type="Pfam" id="PF00389"/>
    </source>
</evidence>
<dbReference type="PANTHER" id="PTHR42789:SF1">
    <property type="entry name" value="D-ISOMER SPECIFIC 2-HYDROXYACID DEHYDROGENASE FAMILY PROTEIN (AFU_ORTHOLOGUE AFUA_6G10090)"/>
    <property type="match status" value="1"/>
</dbReference>
<dbReference type="RefSeq" id="WP_075035544.1">
    <property type="nucleotide sequence ID" value="NZ_FOSB01000002.1"/>
</dbReference>
<sequence>MKVVITDHEYEDLRYEESELKHQDIELVKMQCKTEDEVIESCHDADGIINLYAPISRRVIESLTKCKVITRYGVGVDTIDLEAATEKGILIGNVPDYGVDEVSDHALALIMSLLRKITTSNQQVKNGAWDVNHSKPIRRLNTLTIGLVGFGNIPRRLAEKIQVLGINVIVSDPFLSEEIAEERNVTLVSLEELCKISDLISVHAPLNDTTRGMIGKEQFGLMKKGVYLVNTARGPVIEEDALLEALENGVVAGGGLDVIDSEPIAPNHPFLTMENIILTPHMAGYSEESAAEMRTKTALGITDVLVHKQYPKYLVNKNVKEKVKLKPFVMDGRYAF</sequence>
<proteinExistence type="inferred from homology"/>
<dbReference type="PROSITE" id="PS00671">
    <property type="entry name" value="D_2_HYDROXYACID_DH_3"/>
    <property type="match status" value="1"/>
</dbReference>
<dbReference type="Pfam" id="PF02826">
    <property type="entry name" value="2-Hacid_dh_C"/>
    <property type="match status" value="1"/>
</dbReference>
<dbReference type="SUPFAM" id="SSF52283">
    <property type="entry name" value="Formate/glycerate dehydrogenase catalytic domain-like"/>
    <property type="match status" value="1"/>
</dbReference>
<dbReference type="EMBL" id="FOSB01000002">
    <property type="protein sequence ID" value="SFJ52246.1"/>
    <property type="molecule type" value="Genomic_DNA"/>
</dbReference>
<dbReference type="InterPro" id="IPR006140">
    <property type="entry name" value="D-isomer_DH_NAD-bd"/>
</dbReference>
<protein>
    <submittedName>
        <fullName evidence="7">D-3-phosphoglycerate dehydrogenase</fullName>
    </submittedName>
</protein>
<reference evidence="8" key="1">
    <citation type="submission" date="2016-10" db="EMBL/GenBank/DDBJ databases">
        <authorList>
            <person name="Varghese N."/>
            <person name="Submissions S."/>
        </authorList>
    </citation>
    <scope>NUCLEOTIDE SEQUENCE [LARGE SCALE GENOMIC DNA]</scope>
    <source>
        <strain evidence="8">CGMCC 1.3704</strain>
    </source>
</reference>
<dbReference type="OrthoDB" id="9805416at2"/>
<gene>
    <name evidence="7" type="ORF">SAMN04487936_102484</name>
</gene>
<evidence type="ECO:0000256" key="2">
    <source>
        <dbReference type="ARBA" id="ARBA00023002"/>
    </source>
</evidence>
<keyword evidence="2 4" id="KW-0560">Oxidoreductase</keyword>
<dbReference type="FunFam" id="3.40.50.720:FF:000203">
    <property type="entry name" value="D-3-phosphoglycerate dehydrogenase (SerA)"/>
    <property type="match status" value="1"/>
</dbReference>
<accession>A0A1I3S419</accession>
<feature type="domain" description="D-isomer specific 2-hydroxyacid dehydrogenase NAD-binding" evidence="6">
    <location>
        <begin position="107"/>
        <end position="283"/>
    </location>
</feature>
<evidence type="ECO:0000259" key="6">
    <source>
        <dbReference type="Pfam" id="PF02826"/>
    </source>
</evidence>
<dbReference type="InterPro" id="IPR050857">
    <property type="entry name" value="D-2-hydroxyacid_DH"/>
</dbReference>
<dbReference type="Pfam" id="PF00389">
    <property type="entry name" value="2-Hacid_dh"/>
    <property type="match status" value="1"/>
</dbReference>
<dbReference type="AlphaFoldDB" id="A0A1I3S419"/>
<feature type="domain" description="D-isomer specific 2-hydroxyacid dehydrogenase catalytic" evidence="5">
    <location>
        <begin position="15"/>
        <end position="308"/>
    </location>
</feature>
<name>A0A1I3S419_HALDA</name>
<dbReference type="GO" id="GO:0051287">
    <property type="term" value="F:NAD binding"/>
    <property type="evidence" value="ECO:0007669"/>
    <property type="project" value="InterPro"/>
</dbReference>
<comment type="similarity">
    <text evidence="1 4">Belongs to the D-isomer specific 2-hydroxyacid dehydrogenase family.</text>
</comment>
<dbReference type="InterPro" id="IPR036291">
    <property type="entry name" value="NAD(P)-bd_dom_sf"/>
</dbReference>
<dbReference type="GO" id="GO:0003714">
    <property type="term" value="F:transcription corepressor activity"/>
    <property type="evidence" value="ECO:0007669"/>
    <property type="project" value="InterPro"/>
</dbReference>
<keyword evidence="3" id="KW-0520">NAD</keyword>
<keyword evidence="8" id="KW-1185">Reference proteome</keyword>
<dbReference type="PANTHER" id="PTHR42789">
    <property type="entry name" value="D-ISOMER SPECIFIC 2-HYDROXYACID DEHYDROGENASE FAMILY PROTEIN (AFU_ORTHOLOGUE AFUA_6G10090)"/>
    <property type="match status" value="1"/>
</dbReference>
<evidence type="ECO:0000313" key="8">
    <source>
        <dbReference type="Proteomes" id="UP000183557"/>
    </source>
</evidence>
<dbReference type="InterPro" id="IPR029753">
    <property type="entry name" value="D-isomer_DH_CS"/>
</dbReference>
<dbReference type="Gene3D" id="3.40.50.720">
    <property type="entry name" value="NAD(P)-binding Rossmann-like Domain"/>
    <property type="match status" value="2"/>
</dbReference>
<dbReference type="GO" id="GO:0016616">
    <property type="term" value="F:oxidoreductase activity, acting on the CH-OH group of donors, NAD or NADP as acceptor"/>
    <property type="evidence" value="ECO:0007669"/>
    <property type="project" value="InterPro"/>
</dbReference>
<evidence type="ECO:0000256" key="1">
    <source>
        <dbReference type="ARBA" id="ARBA00005854"/>
    </source>
</evidence>
<evidence type="ECO:0000256" key="3">
    <source>
        <dbReference type="ARBA" id="ARBA00023027"/>
    </source>
</evidence>
<evidence type="ECO:0000313" key="7">
    <source>
        <dbReference type="EMBL" id="SFJ52246.1"/>
    </source>
</evidence>
<dbReference type="CDD" id="cd05299">
    <property type="entry name" value="CtBP_dh"/>
    <property type="match status" value="1"/>
</dbReference>
<dbReference type="InterPro" id="IPR043322">
    <property type="entry name" value="CtBP"/>
</dbReference>